<dbReference type="InterPro" id="IPR003661">
    <property type="entry name" value="HisK_dim/P_dom"/>
</dbReference>
<dbReference type="AlphaFoldDB" id="A0AAU7ZEW0"/>
<feature type="compositionally biased region" description="Basic and acidic residues" evidence="10">
    <location>
        <begin position="437"/>
        <end position="450"/>
    </location>
</feature>
<dbReference type="InterPro" id="IPR036890">
    <property type="entry name" value="HATPase_C_sf"/>
</dbReference>
<dbReference type="SUPFAM" id="SSF158472">
    <property type="entry name" value="HAMP domain-like"/>
    <property type="match status" value="1"/>
</dbReference>
<keyword evidence="8 14" id="KW-0418">Kinase</keyword>
<evidence type="ECO:0000256" key="7">
    <source>
        <dbReference type="ARBA" id="ARBA00022741"/>
    </source>
</evidence>
<proteinExistence type="predicted"/>
<keyword evidence="11" id="KW-1133">Transmembrane helix</keyword>
<dbReference type="GO" id="GO:0000155">
    <property type="term" value="F:phosphorelay sensor kinase activity"/>
    <property type="evidence" value="ECO:0007669"/>
    <property type="project" value="InterPro"/>
</dbReference>
<organism evidence="14">
    <name type="scientific">Tunturiibacter empetritectus</name>
    <dbReference type="NCBI Taxonomy" id="3069691"/>
    <lineage>
        <taxon>Bacteria</taxon>
        <taxon>Pseudomonadati</taxon>
        <taxon>Acidobacteriota</taxon>
        <taxon>Terriglobia</taxon>
        <taxon>Terriglobales</taxon>
        <taxon>Acidobacteriaceae</taxon>
        <taxon>Tunturiibacter</taxon>
    </lineage>
</organism>
<evidence type="ECO:0000256" key="2">
    <source>
        <dbReference type="ARBA" id="ARBA00004651"/>
    </source>
</evidence>
<dbReference type="InterPro" id="IPR004358">
    <property type="entry name" value="Sig_transdc_His_kin-like_C"/>
</dbReference>
<comment type="subcellular location">
    <subcellularLocation>
        <location evidence="2">Cell membrane</location>
        <topology evidence="2">Multi-pass membrane protein</topology>
    </subcellularLocation>
</comment>
<evidence type="ECO:0000313" key="14">
    <source>
        <dbReference type="EMBL" id="XCB27587.1"/>
    </source>
</evidence>
<evidence type="ECO:0000256" key="11">
    <source>
        <dbReference type="SAM" id="Phobius"/>
    </source>
</evidence>
<keyword evidence="4" id="KW-1003">Cell membrane</keyword>
<dbReference type="GO" id="GO:0005886">
    <property type="term" value="C:plasma membrane"/>
    <property type="evidence" value="ECO:0007669"/>
    <property type="project" value="UniProtKB-SubCell"/>
</dbReference>
<dbReference type="InterPro" id="IPR036097">
    <property type="entry name" value="HisK_dim/P_sf"/>
</dbReference>
<evidence type="ECO:0000256" key="6">
    <source>
        <dbReference type="ARBA" id="ARBA00022679"/>
    </source>
</evidence>
<feature type="transmembrane region" description="Helical" evidence="11">
    <location>
        <begin position="143"/>
        <end position="164"/>
    </location>
</feature>
<evidence type="ECO:0000259" key="12">
    <source>
        <dbReference type="PROSITE" id="PS50109"/>
    </source>
</evidence>
<dbReference type="InterPro" id="IPR050980">
    <property type="entry name" value="2C_sensor_his_kinase"/>
</dbReference>
<dbReference type="SMART" id="SM00304">
    <property type="entry name" value="HAMP"/>
    <property type="match status" value="1"/>
</dbReference>
<dbReference type="KEGG" id="temp:RBB75_04530"/>
<name>A0AAU7ZEW0_9BACT</name>
<dbReference type="Pfam" id="PF00512">
    <property type="entry name" value="HisKA"/>
    <property type="match status" value="1"/>
</dbReference>
<dbReference type="InterPro" id="IPR005467">
    <property type="entry name" value="His_kinase_dom"/>
</dbReference>
<evidence type="ECO:0000256" key="4">
    <source>
        <dbReference type="ARBA" id="ARBA00022475"/>
    </source>
</evidence>
<accession>A0AAU7ZEW0</accession>
<dbReference type="Pfam" id="PF02518">
    <property type="entry name" value="HATPase_c"/>
    <property type="match status" value="1"/>
</dbReference>
<keyword evidence="11" id="KW-0812">Transmembrane</keyword>
<evidence type="ECO:0000256" key="9">
    <source>
        <dbReference type="ARBA" id="ARBA00022840"/>
    </source>
</evidence>
<dbReference type="PANTHER" id="PTHR44936:SF10">
    <property type="entry name" value="SENSOR PROTEIN RSTB"/>
    <property type="match status" value="1"/>
</dbReference>
<feature type="region of interest" description="Disordered" evidence="10">
    <location>
        <begin position="428"/>
        <end position="450"/>
    </location>
</feature>
<evidence type="ECO:0000256" key="8">
    <source>
        <dbReference type="ARBA" id="ARBA00022777"/>
    </source>
</evidence>
<feature type="domain" description="Histidine kinase" evidence="12">
    <location>
        <begin position="220"/>
        <end position="433"/>
    </location>
</feature>
<reference evidence="14" key="2">
    <citation type="journal article" date="2024" name="Environ. Microbiol.">
        <title>Genome analysis and description of Tunturibacter gen. nov. expands the diversity of Terriglobia in tundra soils.</title>
        <authorList>
            <person name="Messyasz A."/>
            <person name="Mannisto M.K."/>
            <person name="Kerkhof L.J."/>
            <person name="Haggblom M.M."/>
        </authorList>
    </citation>
    <scope>NUCLEOTIDE SEQUENCE</scope>
    <source>
        <strain evidence="14">M8UP23</strain>
    </source>
</reference>
<dbReference type="GO" id="GO:0005524">
    <property type="term" value="F:ATP binding"/>
    <property type="evidence" value="ECO:0007669"/>
    <property type="project" value="UniProtKB-KW"/>
</dbReference>
<keyword evidence="7" id="KW-0547">Nucleotide-binding</keyword>
<dbReference type="SUPFAM" id="SSF47384">
    <property type="entry name" value="Homodimeric domain of signal transducing histidine kinase"/>
    <property type="match status" value="1"/>
</dbReference>
<dbReference type="Pfam" id="PF00672">
    <property type="entry name" value="HAMP"/>
    <property type="match status" value="1"/>
</dbReference>
<evidence type="ECO:0000256" key="10">
    <source>
        <dbReference type="SAM" id="MobiDB-lite"/>
    </source>
</evidence>
<dbReference type="RefSeq" id="WP_353069706.1">
    <property type="nucleotide sequence ID" value="NZ_CP132932.1"/>
</dbReference>
<keyword evidence="6" id="KW-0808">Transferase</keyword>
<dbReference type="EMBL" id="CP132932">
    <property type="protein sequence ID" value="XCB27587.1"/>
    <property type="molecule type" value="Genomic_DNA"/>
</dbReference>
<dbReference type="PANTHER" id="PTHR44936">
    <property type="entry name" value="SENSOR PROTEIN CREC"/>
    <property type="match status" value="1"/>
</dbReference>
<protein>
    <recommendedName>
        <fullName evidence="3">histidine kinase</fullName>
        <ecNumber evidence="3">2.7.13.3</ecNumber>
    </recommendedName>
</protein>
<evidence type="ECO:0000256" key="3">
    <source>
        <dbReference type="ARBA" id="ARBA00012438"/>
    </source>
</evidence>
<keyword evidence="5" id="KW-0597">Phosphoprotein</keyword>
<dbReference type="InterPro" id="IPR003594">
    <property type="entry name" value="HATPase_dom"/>
</dbReference>
<dbReference type="PROSITE" id="PS50109">
    <property type="entry name" value="HIS_KIN"/>
    <property type="match status" value="1"/>
</dbReference>
<dbReference type="EC" id="2.7.13.3" evidence="3"/>
<gene>
    <name evidence="14" type="ORF">RBB75_04530</name>
</gene>
<evidence type="ECO:0000256" key="1">
    <source>
        <dbReference type="ARBA" id="ARBA00000085"/>
    </source>
</evidence>
<reference evidence="14" key="1">
    <citation type="submission" date="2023-08" db="EMBL/GenBank/DDBJ databases">
        <authorList>
            <person name="Messyasz A."/>
            <person name="Mannisto M.K."/>
            <person name="Kerkhof L.J."/>
            <person name="Haggblom M."/>
        </authorList>
    </citation>
    <scope>NUCLEOTIDE SEQUENCE</scope>
    <source>
        <strain evidence="14">M8UP23</strain>
    </source>
</reference>
<sequence length="450" mass="49449">MIRSLSTAVALASLCVLVICLFTAFAISQQTEHAYFDPVFHRMDRMELEDARSAFEGRGLPALRAYLQRLDRQFGGKHFLLDGSGRSMDGGEDHSSSLPPIPETNSRGWHNGHFTLTQQSEDRRYWFFVTEENESPGVSFGRFYFLIAGVVFALGAFSTAYIVLPLRRMAAVVESFGMGNMSARIGTKRHDEIGALAKSYDDMADRLEVAFRRERQLLQDVSHELRAPLTRLSFSTELARTAPDQSVAMDEVKRDVDRLSFLVSELTALSLGPPGGAHYGLGSSPVDLEGIVLEAVRDCELEAAAKGCPVSCTGSAREMISGEAEHLRRAIGNVLRNAVRHSPEKATVEVTLHQSHAWSSIIVRDYGPGVPEELLERIFDPFFQVDPARSASQGGLGLGLCIAMRSVELHRGTIRAENAMPGLRVSINLPTGSPAPDNDKWAESRTNEAT</sequence>
<dbReference type="SMART" id="SM00388">
    <property type="entry name" value="HisKA"/>
    <property type="match status" value="1"/>
</dbReference>
<feature type="domain" description="HAMP" evidence="13">
    <location>
        <begin position="160"/>
        <end position="212"/>
    </location>
</feature>
<dbReference type="Gene3D" id="3.30.565.10">
    <property type="entry name" value="Histidine kinase-like ATPase, C-terminal domain"/>
    <property type="match status" value="1"/>
</dbReference>
<dbReference type="CDD" id="cd00082">
    <property type="entry name" value="HisKA"/>
    <property type="match status" value="1"/>
</dbReference>
<evidence type="ECO:0000256" key="5">
    <source>
        <dbReference type="ARBA" id="ARBA00022553"/>
    </source>
</evidence>
<dbReference type="Gene3D" id="1.10.8.500">
    <property type="entry name" value="HAMP domain in histidine kinase"/>
    <property type="match status" value="1"/>
</dbReference>
<dbReference type="Gene3D" id="1.10.287.130">
    <property type="match status" value="1"/>
</dbReference>
<keyword evidence="11" id="KW-0472">Membrane</keyword>
<dbReference type="CDD" id="cd06225">
    <property type="entry name" value="HAMP"/>
    <property type="match status" value="1"/>
</dbReference>
<keyword evidence="9" id="KW-0067">ATP-binding</keyword>
<comment type="catalytic activity">
    <reaction evidence="1">
        <text>ATP + protein L-histidine = ADP + protein N-phospho-L-histidine.</text>
        <dbReference type="EC" id="2.7.13.3"/>
    </reaction>
</comment>
<dbReference type="SMART" id="SM00387">
    <property type="entry name" value="HATPase_c"/>
    <property type="match status" value="1"/>
</dbReference>
<dbReference type="InterPro" id="IPR003660">
    <property type="entry name" value="HAMP_dom"/>
</dbReference>
<dbReference type="PRINTS" id="PR00344">
    <property type="entry name" value="BCTRLSENSOR"/>
</dbReference>
<evidence type="ECO:0000259" key="13">
    <source>
        <dbReference type="PROSITE" id="PS50885"/>
    </source>
</evidence>
<dbReference type="PROSITE" id="PS50885">
    <property type="entry name" value="HAMP"/>
    <property type="match status" value="1"/>
</dbReference>
<dbReference type="SUPFAM" id="SSF55874">
    <property type="entry name" value="ATPase domain of HSP90 chaperone/DNA topoisomerase II/histidine kinase"/>
    <property type="match status" value="1"/>
</dbReference>